<feature type="region of interest" description="Disordered" evidence="1">
    <location>
        <begin position="56"/>
        <end position="98"/>
    </location>
</feature>
<evidence type="ECO:0000256" key="1">
    <source>
        <dbReference type="SAM" id="MobiDB-lite"/>
    </source>
</evidence>
<reference evidence="2 3" key="1">
    <citation type="submission" date="2014-10" db="EMBL/GenBank/DDBJ databases">
        <title>Draft genome of the hookworm Ancylostoma caninum.</title>
        <authorList>
            <person name="Mitreva M."/>
        </authorList>
    </citation>
    <scope>NUCLEOTIDE SEQUENCE [LARGE SCALE GENOMIC DNA]</scope>
    <source>
        <strain evidence="2 3">Baltimore</strain>
    </source>
</reference>
<dbReference type="Proteomes" id="UP000252519">
    <property type="component" value="Unassembled WGS sequence"/>
</dbReference>
<dbReference type="AlphaFoldDB" id="A0A368GI50"/>
<keyword evidence="3" id="KW-1185">Reference proteome</keyword>
<organism evidence="2 3">
    <name type="scientific">Ancylostoma caninum</name>
    <name type="common">Dog hookworm</name>
    <dbReference type="NCBI Taxonomy" id="29170"/>
    <lineage>
        <taxon>Eukaryota</taxon>
        <taxon>Metazoa</taxon>
        <taxon>Ecdysozoa</taxon>
        <taxon>Nematoda</taxon>
        <taxon>Chromadorea</taxon>
        <taxon>Rhabditida</taxon>
        <taxon>Rhabditina</taxon>
        <taxon>Rhabditomorpha</taxon>
        <taxon>Strongyloidea</taxon>
        <taxon>Ancylostomatidae</taxon>
        <taxon>Ancylostomatinae</taxon>
        <taxon>Ancylostoma</taxon>
    </lineage>
</organism>
<comment type="caution">
    <text evidence="2">The sequence shown here is derived from an EMBL/GenBank/DDBJ whole genome shotgun (WGS) entry which is preliminary data.</text>
</comment>
<proteinExistence type="predicted"/>
<evidence type="ECO:0000313" key="2">
    <source>
        <dbReference type="EMBL" id="RCN44046.1"/>
    </source>
</evidence>
<dbReference type="OrthoDB" id="5873900at2759"/>
<evidence type="ECO:0000313" key="3">
    <source>
        <dbReference type="Proteomes" id="UP000252519"/>
    </source>
</evidence>
<sequence>MVCVQSQTGSKCMPVDPANNCETMRCNVGSTCEYQDTECIPDKACFAEPMCKGGGPQKPFPEENPDTVNNNYGPGTQSDVPKGGESASPHSKGAAQPPCLAKCSANERCVLSSDDSSCYNPPCPPVPTCVKIYIQPPRPVGKR</sequence>
<feature type="compositionally biased region" description="Polar residues" evidence="1">
    <location>
        <begin position="66"/>
        <end position="79"/>
    </location>
</feature>
<dbReference type="STRING" id="29170.A0A368GI50"/>
<protein>
    <submittedName>
        <fullName evidence="2">Uncharacterized protein</fullName>
    </submittedName>
</protein>
<dbReference type="EMBL" id="JOJR01000140">
    <property type="protein sequence ID" value="RCN44046.1"/>
    <property type="molecule type" value="Genomic_DNA"/>
</dbReference>
<gene>
    <name evidence="2" type="ORF">ANCCAN_09991</name>
</gene>
<accession>A0A368GI50</accession>
<name>A0A368GI50_ANCCA</name>